<keyword evidence="3" id="KW-1185">Reference proteome</keyword>
<gene>
    <name evidence="2" type="ORF">GCM10010394_70740</name>
</gene>
<evidence type="ECO:0008006" key="4">
    <source>
        <dbReference type="Google" id="ProtNLM"/>
    </source>
</evidence>
<accession>A0ABN1H526</accession>
<dbReference type="EMBL" id="BAAACA010000066">
    <property type="protein sequence ID" value="GAA0629215.1"/>
    <property type="molecule type" value="Genomic_DNA"/>
</dbReference>
<name>A0ABN1H526_9ACTN</name>
<evidence type="ECO:0000256" key="1">
    <source>
        <dbReference type="SAM" id="MobiDB-lite"/>
    </source>
</evidence>
<protein>
    <recommendedName>
        <fullName evidence="4">Restriction endonuclease type IV Mrr domain-containing protein</fullName>
    </recommendedName>
</protein>
<proteinExistence type="predicted"/>
<dbReference type="RefSeq" id="WP_344081751.1">
    <property type="nucleotide sequence ID" value="NZ_BAAACA010000066.1"/>
</dbReference>
<organism evidence="2 3">
    <name type="scientific">Streptomyces crystallinus</name>
    <dbReference type="NCBI Taxonomy" id="68191"/>
    <lineage>
        <taxon>Bacteria</taxon>
        <taxon>Bacillati</taxon>
        <taxon>Actinomycetota</taxon>
        <taxon>Actinomycetes</taxon>
        <taxon>Kitasatosporales</taxon>
        <taxon>Streptomycetaceae</taxon>
        <taxon>Streptomyces</taxon>
    </lineage>
</organism>
<evidence type="ECO:0000313" key="2">
    <source>
        <dbReference type="EMBL" id="GAA0629215.1"/>
    </source>
</evidence>
<reference evidence="2 3" key="1">
    <citation type="journal article" date="2019" name="Int. J. Syst. Evol. Microbiol.">
        <title>The Global Catalogue of Microorganisms (GCM) 10K type strain sequencing project: providing services to taxonomists for standard genome sequencing and annotation.</title>
        <authorList>
            <consortium name="The Broad Institute Genomics Platform"/>
            <consortium name="The Broad Institute Genome Sequencing Center for Infectious Disease"/>
            <person name="Wu L."/>
            <person name="Ma J."/>
        </authorList>
    </citation>
    <scope>NUCLEOTIDE SEQUENCE [LARGE SCALE GENOMIC DNA]</scope>
    <source>
        <strain evidence="2 3">JCM 5067</strain>
    </source>
</reference>
<dbReference type="Proteomes" id="UP001500668">
    <property type="component" value="Unassembled WGS sequence"/>
</dbReference>
<comment type="caution">
    <text evidence="2">The sequence shown here is derived from an EMBL/GenBank/DDBJ whole genome shotgun (WGS) entry which is preliminary data.</text>
</comment>
<sequence length="335" mass="36792">MTTDLPKHAIQLLLSDTERDAVLSRAVAAAGAAELHAAFFHASRWDMASEIFHRLTAHLDDITIARDDAEQRDHAPSGSAFHPASRHIQEVSRDAARTLAHALKGEVAEATVAVEEAGRVRSQIARGHHAAQEPEPSLLEVLISFQHQLGAARTRVNALQSQNRQILHELALDEQLRKRAANRHEGVALEAIDLQLREDFFDLIADLSEGAPHPVPGYDGRDQPVTASLPDGRPVVFFPRHLPVTGHADFRPPPLPALGLPEVHHLSGLARRHFPRAAVVVVANGRFSATAQRYAESHDMQFIGREGLERWATWCSPLQTVLGSCEAHTNTETVQ</sequence>
<feature type="region of interest" description="Disordered" evidence="1">
    <location>
        <begin position="69"/>
        <end position="88"/>
    </location>
</feature>
<evidence type="ECO:0000313" key="3">
    <source>
        <dbReference type="Proteomes" id="UP001500668"/>
    </source>
</evidence>